<gene>
    <name evidence="2" type="ORF">RCIX396</name>
</gene>
<dbReference type="SFLD" id="SFLDG01082">
    <property type="entry name" value="B12-binding_domain_containing"/>
    <property type="match status" value="1"/>
</dbReference>
<dbReference type="InterPro" id="IPR058240">
    <property type="entry name" value="rSAM_sf"/>
</dbReference>
<evidence type="ECO:0000313" key="2">
    <source>
        <dbReference type="EMBL" id="CAJ35835.1"/>
    </source>
</evidence>
<dbReference type="AlphaFoldDB" id="Q0W708"/>
<evidence type="ECO:0000313" key="3">
    <source>
        <dbReference type="Proteomes" id="UP000000663"/>
    </source>
</evidence>
<dbReference type="Proteomes" id="UP000000663">
    <property type="component" value="Chromosome"/>
</dbReference>
<dbReference type="PANTHER" id="PTHR43324:SF1">
    <property type="entry name" value="RADICAL SAM CORE DOMAIN-CONTAINING PROTEIN"/>
    <property type="match status" value="1"/>
</dbReference>
<dbReference type="Gene3D" id="1.10.150.320">
    <property type="entry name" value="Photosystem II 12 kDa extrinsic protein"/>
    <property type="match status" value="1"/>
</dbReference>
<dbReference type="PANTHER" id="PTHR43324">
    <property type="match status" value="1"/>
</dbReference>
<dbReference type="Gene3D" id="3.30.750.210">
    <property type="match status" value="1"/>
</dbReference>
<accession>Q0W708</accession>
<evidence type="ECO:0000259" key="1">
    <source>
        <dbReference type="PROSITE" id="PS51918"/>
    </source>
</evidence>
<feature type="domain" description="Radical SAM core" evidence="1">
    <location>
        <begin position="176"/>
        <end position="449"/>
    </location>
</feature>
<sequence>MPDISRTVILDGYVDEPACLGVPPYMAPYPRYVAGALPGEVLYYTIDQLRKDRSILQTMSSADLVVIISGVTVPGKYLGGTPATLQELERFMAGIDTVKILGGPVSMFGAGTEGGRSAKRMKASGVFDIVAAGDIEAVVAGYVQEGMAVDPDVRRTARDIAQWSVKGARIVPQHPDFPHTMLELETYRGCFRGNCSFCTEKFYGRPDFRPVTDIAAEVSALYDMGARYFRLGRQPDILTYMADGDEEFPRPNPEAIERLYSSIRKVAPQLKVLHMDNANPGTIARYPDESRAVLKSIVRHHTSGDVAAFGMESADPHVIRLNNLKAQPEEVKDAIRIVNEIGGARGASGLPELLPGLNFVHGLMGETKQTFRLNYEFLESLLAENLLVRRINVRQVMPFEGTCMADVGEKIANKHKGVFHAYKEKIREHIDLEMLKRVVPVGTVLRGVRMELKEGSVAFGRQIASYPLLVGIPADLEAGAVLDAKVVSHGYRSITAVPYPLDINHASLKTLESLPRVGKSRATRLAAGRPYMTPEEVRGALDDPEIARSLLEYFEYK</sequence>
<protein>
    <submittedName>
        <fullName evidence="2">Predicted redox-active protein (CxxC motif)</fullName>
        <ecNumber evidence="2">1.8.-.-</ecNumber>
    </submittedName>
</protein>
<dbReference type="EC" id="1.8.-.-" evidence="2"/>
<dbReference type="InterPro" id="IPR007197">
    <property type="entry name" value="rSAM"/>
</dbReference>
<dbReference type="PROSITE" id="PS51918">
    <property type="entry name" value="RADICAL_SAM"/>
    <property type="match status" value="1"/>
</dbReference>
<dbReference type="PATRIC" id="fig|351160.9.peg.2399"/>
<dbReference type="Gene3D" id="3.30.750.200">
    <property type="match status" value="1"/>
</dbReference>
<dbReference type="Pfam" id="PF04055">
    <property type="entry name" value="Radical_SAM"/>
    <property type="match status" value="1"/>
</dbReference>
<dbReference type="KEGG" id="rci:RCIX396"/>
<dbReference type="GO" id="GO:0051536">
    <property type="term" value="F:iron-sulfur cluster binding"/>
    <property type="evidence" value="ECO:0007669"/>
    <property type="project" value="InterPro"/>
</dbReference>
<organism evidence="2 3">
    <name type="scientific">Methanocella arvoryzae (strain DSM 22066 / NBRC 105507 / MRE50)</name>
    <dbReference type="NCBI Taxonomy" id="351160"/>
    <lineage>
        <taxon>Archaea</taxon>
        <taxon>Methanobacteriati</taxon>
        <taxon>Methanobacteriota</taxon>
        <taxon>Stenosarchaea group</taxon>
        <taxon>Methanomicrobia</taxon>
        <taxon>Methanocellales</taxon>
        <taxon>Methanocellaceae</taxon>
        <taxon>Methanocella</taxon>
    </lineage>
</organism>
<dbReference type="SUPFAM" id="SSF102114">
    <property type="entry name" value="Radical SAM enzymes"/>
    <property type="match status" value="1"/>
</dbReference>
<keyword evidence="3" id="KW-1185">Reference proteome</keyword>
<dbReference type="RefSeq" id="WP_012036667.1">
    <property type="nucleotide sequence ID" value="NC_009464.1"/>
</dbReference>
<dbReference type="InterPro" id="IPR006638">
    <property type="entry name" value="Elp3/MiaA/NifB-like_rSAM"/>
</dbReference>
<reference evidence="2 3" key="1">
    <citation type="journal article" date="2006" name="Science">
        <title>Genome of rice cluster I archaea -- the key methane producers in the rice rhizosphere.</title>
        <authorList>
            <person name="Erkel C."/>
            <person name="Kube M."/>
            <person name="Reinhardt R."/>
            <person name="Liesack W."/>
        </authorList>
    </citation>
    <scope>NUCLEOTIDE SEQUENCE [LARGE SCALE GENOMIC DNA]</scope>
    <source>
        <strain evidence="3">DSM 22066 / NBRC 105507 / MRE50</strain>
    </source>
</reference>
<dbReference type="GO" id="GO:0016491">
    <property type="term" value="F:oxidoreductase activity"/>
    <property type="evidence" value="ECO:0007669"/>
    <property type="project" value="UniProtKB-KW"/>
</dbReference>
<keyword evidence="2" id="KW-0560">Oxidoreductase</keyword>
<dbReference type="SMART" id="SM00729">
    <property type="entry name" value="Elp3"/>
    <property type="match status" value="1"/>
</dbReference>
<dbReference type="SUPFAM" id="SSF81585">
    <property type="entry name" value="PsbU/PolX domain-like"/>
    <property type="match status" value="1"/>
</dbReference>
<dbReference type="OrthoDB" id="358785at2157"/>
<dbReference type="GeneID" id="5145402"/>
<proteinExistence type="predicted"/>
<dbReference type="eggNOG" id="arCOG01359">
    <property type="taxonomic scope" value="Archaea"/>
</dbReference>
<dbReference type="SFLD" id="SFLDS00029">
    <property type="entry name" value="Radical_SAM"/>
    <property type="match status" value="1"/>
</dbReference>
<dbReference type="EMBL" id="AM114193">
    <property type="protein sequence ID" value="CAJ35835.1"/>
    <property type="molecule type" value="Genomic_DNA"/>
</dbReference>
<dbReference type="STRING" id="351160.RCIX396"/>
<name>Q0W708_METAR</name>